<dbReference type="InterPro" id="IPR001668">
    <property type="entry name" value="Mob_Pre"/>
</dbReference>
<evidence type="ECO:0000256" key="2">
    <source>
        <dbReference type="SAM" id="MobiDB-lite"/>
    </source>
</evidence>
<feature type="compositionally biased region" description="Basic and acidic residues" evidence="2">
    <location>
        <begin position="22"/>
        <end position="32"/>
    </location>
</feature>
<gene>
    <name evidence="3" type="ORF">H9824_09080</name>
</gene>
<comment type="caution">
    <text evidence="3">The sequence shown here is derived from an EMBL/GenBank/DDBJ whole genome shotgun (WGS) entry which is preliminary data.</text>
</comment>
<dbReference type="GO" id="GO:0003677">
    <property type="term" value="F:DNA binding"/>
    <property type="evidence" value="ECO:0007669"/>
    <property type="project" value="InterPro"/>
</dbReference>
<dbReference type="NCBIfam" id="NF041497">
    <property type="entry name" value="MobV"/>
    <property type="match status" value="1"/>
</dbReference>
<feature type="coiled-coil region" evidence="1">
    <location>
        <begin position="236"/>
        <end position="361"/>
    </location>
</feature>
<dbReference type="CDD" id="cd17242">
    <property type="entry name" value="MobM_relaxase"/>
    <property type="match status" value="1"/>
</dbReference>
<name>A0A9D2CM51_9BACE</name>
<dbReference type="SUPFAM" id="SSF90257">
    <property type="entry name" value="Myosin rod fragments"/>
    <property type="match status" value="1"/>
</dbReference>
<sequence length="485" mass="55302">MAGNAKQVMDIHPSAGITTAQSDEHQRRWTEKGWEHAISKGNYDPTREHLNFEVVKGGKVQPVDKSKSIPERMAENLRSRGIRDRNEGLEEPKYRTVVNFIFGGSQTRMRELAFGDQKVDFDKGADNSSVKRKPEIEKWAQDIYAFVSGKFGEENIVGFYVHLDELNPHIHCTLMPIKDGEFAYKKIFSGKDKYEGCKRFRELHNELAAINRKWELNRGTSVAITGAKHRSTEEYRRHLNEECSSIEEQIEQHRKALADLRVETRLAERRVKGLNTMVENLKKEKAEKEAQLAEYRRELQSQSGDAMALAAEISRLEKELSNVRERLADKQGKLETADRQLALLQKDMDAIQDRTGELREEAYRYSRDIHSKVDGLLKEVLVERLVGEHRELMAHSGTEARGVFDGTLMQSISEQGAEVLHCATLLFLGYVDAATTFAEGQGGGGGGSGLEWGRDDDEDDRRWAYRCMMMAQRMMRPATGKKPKR</sequence>
<accession>A0A9D2CM51</accession>
<proteinExistence type="predicted"/>
<dbReference type="Gene3D" id="3.30.930.30">
    <property type="match status" value="1"/>
</dbReference>
<feature type="region of interest" description="Disordered" evidence="2">
    <location>
        <begin position="1"/>
        <end position="32"/>
    </location>
</feature>
<dbReference type="Proteomes" id="UP000886851">
    <property type="component" value="Unassembled WGS sequence"/>
</dbReference>
<dbReference type="Gene3D" id="1.10.287.1490">
    <property type="match status" value="1"/>
</dbReference>
<dbReference type="AlphaFoldDB" id="A0A9D2CM51"/>
<dbReference type="Pfam" id="PF01076">
    <property type="entry name" value="Mob_Pre"/>
    <property type="match status" value="1"/>
</dbReference>
<dbReference type="GO" id="GO:0006310">
    <property type="term" value="P:DNA recombination"/>
    <property type="evidence" value="ECO:0007669"/>
    <property type="project" value="InterPro"/>
</dbReference>
<protein>
    <submittedName>
        <fullName evidence="3">Plasmid recombination protein</fullName>
    </submittedName>
</protein>
<keyword evidence="1" id="KW-0175">Coiled coil</keyword>
<reference evidence="3" key="1">
    <citation type="journal article" date="2021" name="PeerJ">
        <title>Extensive microbial diversity within the chicken gut microbiome revealed by metagenomics and culture.</title>
        <authorList>
            <person name="Gilroy R."/>
            <person name="Ravi A."/>
            <person name="Getino M."/>
            <person name="Pursley I."/>
            <person name="Horton D.L."/>
            <person name="Alikhan N.F."/>
            <person name="Baker D."/>
            <person name="Gharbi K."/>
            <person name="Hall N."/>
            <person name="Watson M."/>
            <person name="Adriaenssens E.M."/>
            <person name="Foster-Nyarko E."/>
            <person name="Jarju S."/>
            <person name="Secka A."/>
            <person name="Antonio M."/>
            <person name="Oren A."/>
            <person name="Chaudhuri R.R."/>
            <person name="La Ragione R."/>
            <person name="Hildebrand F."/>
            <person name="Pallen M.J."/>
        </authorList>
    </citation>
    <scope>NUCLEOTIDE SEQUENCE</scope>
    <source>
        <strain evidence="3">Gambia2-208</strain>
    </source>
</reference>
<evidence type="ECO:0000256" key="1">
    <source>
        <dbReference type="SAM" id="Coils"/>
    </source>
</evidence>
<evidence type="ECO:0000313" key="3">
    <source>
        <dbReference type="EMBL" id="HIY88841.1"/>
    </source>
</evidence>
<evidence type="ECO:0000313" key="4">
    <source>
        <dbReference type="Proteomes" id="UP000886851"/>
    </source>
</evidence>
<reference evidence="3" key="2">
    <citation type="submission" date="2021-04" db="EMBL/GenBank/DDBJ databases">
        <authorList>
            <person name="Gilroy R."/>
        </authorList>
    </citation>
    <scope>NUCLEOTIDE SEQUENCE</scope>
    <source>
        <strain evidence="3">Gambia2-208</strain>
    </source>
</reference>
<dbReference type="EMBL" id="DXCV01000061">
    <property type="protein sequence ID" value="HIY88841.1"/>
    <property type="molecule type" value="Genomic_DNA"/>
</dbReference>
<organism evidence="3 4">
    <name type="scientific">Candidatus Bacteroides pullicola</name>
    <dbReference type="NCBI Taxonomy" id="2838475"/>
    <lineage>
        <taxon>Bacteria</taxon>
        <taxon>Pseudomonadati</taxon>
        <taxon>Bacteroidota</taxon>
        <taxon>Bacteroidia</taxon>
        <taxon>Bacteroidales</taxon>
        <taxon>Bacteroidaceae</taxon>
        <taxon>Bacteroides</taxon>
    </lineage>
</organism>